<dbReference type="RefSeq" id="WP_083512634.1">
    <property type="nucleotide sequence ID" value="NZ_CP011131.1"/>
</dbReference>
<accession>A0ABY3X771</accession>
<keyword evidence="1" id="KW-0732">Signal</keyword>
<dbReference type="Pfam" id="PF25023">
    <property type="entry name" value="TEN_YD-shell"/>
    <property type="match status" value="2"/>
</dbReference>
<feature type="domain" description="DUF6531" evidence="5">
    <location>
        <begin position="707"/>
        <end position="782"/>
    </location>
</feature>
<organism evidence="7 8">
    <name type="scientific">Lysobacter gummosus</name>
    <dbReference type="NCBI Taxonomy" id="262324"/>
    <lineage>
        <taxon>Bacteria</taxon>
        <taxon>Pseudomonadati</taxon>
        <taxon>Pseudomonadota</taxon>
        <taxon>Gammaproteobacteria</taxon>
        <taxon>Lysobacterales</taxon>
        <taxon>Lysobacteraceae</taxon>
        <taxon>Lysobacter</taxon>
    </lineage>
</organism>
<feature type="region of interest" description="Disordered" evidence="3">
    <location>
        <begin position="668"/>
        <end position="709"/>
    </location>
</feature>
<dbReference type="InterPro" id="IPR031325">
    <property type="entry name" value="RHS_repeat"/>
</dbReference>
<dbReference type="InterPro" id="IPR025562">
    <property type="entry name" value="Tae4"/>
</dbReference>
<dbReference type="InterPro" id="IPR011043">
    <property type="entry name" value="Gal_Oxase/kelch_b-propeller"/>
</dbReference>
<name>A0ABY3X771_9GAMM</name>
<dbReference type="InterPro" id="IPR032812">
    <property type="entry name" value="SbsA_Ig"/>
</dbReference>
<dbReference type="Pfam" id="PF20148">
    <property type="entry name" value="DUF6531"/>
    <property type="match status" value="1"/>
</dbReference>
<evidence type="ECO:0000256" key="2">
    <source>
        <dbReference type="ARBA" id="ARBA00022737"/>
    </source>
</evidence>
<dbReference type="Pfam" id="PF05593">
    <property type="entry name" value="RHS_repeat"/>
    <property type="match status" value="2"/>
</dbReference>
<evidence type="ECO:0000259" key="4">
    <source>
        <dbReference type="Pfam" id="PF13205"/>
    </source>
</evidence>
<feature type="domain" description="Teneurin-like YD-shell" evidence="6">
    <location>
        <begin position="1283"/>
        <end position="1424"/>
    </location>
</feature>
<dbReference type="InterPro" id="IPR014755">
    <property type="entry name" value="Cu-Rt/internalin_Ig-like"/>
</dbReference>
<dbReference type="Pfam" id="PF13205">
    <property type="entry name" value="Big_5"/>
    <property type="match status" value="1"/>
</dbReference>
<evidence type="ECO:0000259" key="6">
    <source>
        <dbReference type="Pfam" id="PF25023"/>
    </source>
</evidence>
<dbReference type="NCBIfam" id="TIGR01643">
    <property type="entry name" value="YD_repeat_2x"/>
    <property type="match status" value="3"/>
</dbReference>
<evidence type="ECO:0000259" key="5">
    <source>
        <dbReference type="Pfam" id="PF20148"/>
    </source>
</evidence>
<dbReference type="PANTHER" id="PTHR32305">
    <property type="match status" value="1"/>
</dbReference>
<dbReference type="EMBL" id="CP093547">
    <property type="protein sequence ID" value="UNP28423.1"/>
    <property type="molecule type" value="Genomic_DNA"/>
</dbReference>
<dbReference type="InterPro" id="IPR022385">
    <property type="entry name" value="Rhs_assc_core"/>
</dbReference>
<dbReference type="PANTHER" id="PTHR32305:SF15">
    <property type="entry name" value="PROTEIN RHSA-RELATED"/>
    <property type="match status" value="1"/>
</dbReference>
<dbReference type="InterPro" id="IPR050708">
    <property type="entry name" value="T6SS_VgrG/RHS"/>
</dbReference>
<feature type="domain" description="Teneurin-like YD-shell" evidence="6">
    <location>
        <begin position="1431"/>
        <end position="1647"/>
    </location>
</feature>
<evidence type="ECO:0000313" key="8">
    <source>
        <dbReference type="Proteomes" id="UP000829194"/>
    </source>
</evidence>
<dbReference type="InterPro" id="IPR006530">
    <property type="entry name" value="YD"/>
</dbReference>
<dbReference type="Proteomes" id="UP000829194">
    <property type="component" value="Chromosome"/>
</dbReference>
<dbReference type="Pfam" id="PF14113">
    <property type="entry name" value="Tae4"/>
    <property type="match status" value="1"/>
</dbReference>
<dbReference type="InterPro" id="IPR045351">
    <property type="entry name" value="DUF6531"/>
</dbReference>
<evidence type="ECO:0000256" key="1">
    <source>
        <dbReference type="ARBA" id="ARBA00022729"/>
    </source>
</evidence>
<protein>
    <submittedName>
        <fullName evidence="7">T6SS effector amidase Tae4 family protein</fullName>
    </submittedName>
</protein>
<keyword evidence="2" id="KW-0677">Repeat</keyword>
<dbReference type="SUPFAM" id="SSF50965">
    <property type="entry name" value="Galactose oxidase, central domain"/>
    <property type="match status" value="1"/>
</dbReference>
<keyword evidence="8" id="KW-1185">Reference proteome</keyword>
<reference evidence="7 8" key="1">
    <citation type="submission" date="2022-03" db="EMBL/GenBank/DDBJ databases">
        <title>Complete genome sequence of Lysobacter capsici VKM B-2533 and Lysobacter gummosus 10.1.1, promising sources of lytic agents.</title>
        <authorList>
            <person name="Tarlachkov S.V."/>
            <person name="Kudryakova I.V."/>
            <person name="Afoshin A.S."/>
            <person name="Leontyevskaya E.A."/>
            <person name="Leontyevskaya N.V."/>
        </authorList>
    </citation>
    <scope>NUCLEOTIDE SEQUENCE [LARGE SCALE GENOMIC DNA]</scope>
    <source>
        <strain evidence="7 8">10.1.1</strain>
    </source>
</reference>
<dbReference type="Gene3D" id="2.180.10.10">
    <property type="entry name" value="RHS repeat-associated core"/>
    <property type="match status" value="2"/>
</dbReference>
<dbReference type="SUPFAM" id="SSF63829">
    <property type="entry name" value="Calcium-dependent phosphotriesterase"/>
    <property type="match status" value="1"/>
</dbReference>
<dbReference type="InterPro" id="IPR037293">
    <property type="entry name" value="Gal_Oxidase_central_sf"/>
</dbReference>
<dbReference type="Gene3D" id="3.90.1720.70">
    <property type="match status" value="1"/>
</dbReference>
<dbReference type="Gene3D" id="2.60.40.1220">
    <property type="match status" value="1"/>
</dbReference>
<gene>
    <name evidence="7" type="ORF">MOV92_18250</name>
</gene>
<dbReference type="InterPro" id="IPR056823">
    <property type="entry name" value="TEN-like_YD-shell"/>
</dbReference>
<dbReference type="InterPro" id="IPR013784">
    <property type="entry name" value="Carb-bd-like_fold"/>
</dbReference>
<proteinExistence type="predicted"/>
<sequence>MNRIEQGKRKGWRVGAMALALGLSMGAVSLRPGEVGAALEPLPVSLSQQLALQSREARAQLPDGRWLVLARDGRSLSLRTDATPAREVRHWSLSSARRLASVSVLADGRVLVWGGVDEGGRAQPEGLWFDSSTQTLMPARVPGLAPRVGHAATLLSDGRLLLSGGWTPGVTGVAKSEVWDERDGTVQIVPGAWNPPRLGHSSVLEADGRVRLSGGVDAQGRLLKQDDRFDPQRQTFAPVPMPAAMKDRASAPALSASWPSAKAVDVSPDARLSLRFSEPLQAVELNASSVVLFGPGGRATVRVVPAEAGRLLFVTPQQALFPDSAYTLLIDGVRGRNGQPLATTAIDFKTAALNAAEVPAGTSSEVQVTGEGSTHACVQKSAWYTPCRMRSELKDGVWYPGADNTDSRWRIYTPDQAPTPNPSMAKTAALYGVTVVRGRVVRVDEQPVANVEVSIGANKARTDADGWFTLLDATPGWQELYVDGSTANGSGAEYGQFVVGVRVAKGKLTELNYLLHLPRITARDKIQIASPLREELRVGHPDMPGLELRIPAGTVIRDRKGRLVTELAIVPTPVNRAPFPVKENHPMAFTLEPGGAQVQGLTPTASGGIRVYYPNYDRKPAGTSADFWIYDPLEGWRVYGQGTVSADGRQFEPERGVALHQTMGGMYSVPNTDPPPKDGMPPDQDGKCPDPNCADQSAKGGGAGTEGDPVDLHTGDFIYSDTDVTINDVVPLSIERHYRPRDMVKREFGLGMSLGFGHYLQRTSDDYAGIRIVLPNGSAVQFDRLSGTGAQGEWRQNGSRTAYAGAVMRSIFDSDPEQPYGRAYRVTLRDGSSMQFGSYNNTRLQWIQDRFGNQTRLVYSAGLLSQLVSPNGRIVSFTYDPQNRIKVAKDHVGRTWTYDYNDKGLLSAVTYPDLTTKRYTYLVSTFADDFDVCPSGINVDPRFCLYAKAHKQFGTYLMQHVMESVTDRRGHRVVYNEYPKYGSWIGRISKQTLADDSVYTFGYSNTPEGHLAVLVTRPDGVRRRVLFDENATPYPISDTYGYGTDKAQTYLFERHASGQVKVRTDPLGRKTEYEYNAASQVTQVTAMAGTPKAQSIRMSYYDNGDLHSVADPLNRTTTLQYTDGCLSRITDPLNRTTQIVCNLAGQPLTTTDAKGYTTAYRYEGGELVAVIDPLGRATGMAYDTLGRVVVVRDTEGRIARRTYDSNDRVRTATDPMQQTTEISYDNNGNVLAVLLPHGNGITYVYDERDRVKERRDSLDQVETWTYFDGDRIKTHKNRRGQISTFSFDVLGRPEKVTFEDGSTQTLVYDAADRRRQLIDTDAGTLSWEYDEFDRVRSETSAVGTVTYDYDEVGRRIGMTAGSQAKVEYRYDDGDQLSRILQGAEEVAFDYDEIGRRKSMTLPNGVVAAYDFNEASDLIGLAYAKGDGTLLGSMGYGYDRVGRRVAQTGSWANRLLPVASGGNAFDDNNRQIQYHGQALRYDTNGNLIDDGTRTYVWNSRDQLVAIQQGGQTIASYVYDPLGRRVGKTENGQAVQYLYDGLDAVQETRGAAVSGILTGLGIDERFARTDVSGRTYFLTDALGSTKALSNASGAVVQRYDYTPYGQTEATQVGFSNPYQYAGRERDESGLYYYRARYYHPGMARFISEDPIGLAGGLNTYAYVSGDPISLYDPEGLAGKTPPRQFPSFDMLWRNYPRNPDRSPAHPSSGPYPNQCAIRLGKALQDSGVDLTSYPSVNKSKEGWPRSAQNLADWLTQNYGKPKIMTNTQFESKDQWYKNRGIIFQPGVEGQADHIDLHNGGWQGSGYYRGTEIWYWPIK</sequence>
<dbReference type="Gene3D" id="2.130.10.80">
    <property type="entry name" value="Galactose oxidase/kelch, beta-propeller"/>
    <property type="match status" value="1"/>
</dbReference>
<feature type="domain" description="SbsA Ig-like" evidence="4">
    <location>
        <begin position="250"/>
        <end position="350"/>
    </location>
</feature>
<dbReference type="NCBIfam" id="TIGR03696">
    <property type="entry name" value="Rhs_assc_core"/>
    <property type="match status" value="1"/>
</dbReference>
<dbReference type="SUPFAM" id="SSF49452">
    <property type="entry name" value="Starch-binding domain-like"/>
    <property type="match status" value="1"/>
</dbReference>
<evidence type="ECO:0000313" key="7">
    <source>
        <dbReference type="EMBL" id="UNP28423.1"/>
    </source>
</evidence>
<evidence type="ECO:0000256" key="3">
    <source>
        <dbReference type="SAM" id="MobiDB-lite"/>
    </source>
</evidence>